<reference evidence="7 8" key="1">
    <citation type="submission" date="2015-12" db="EMBL/GenBank/DDBJ databases">
        <title>Draft genome sequnece of Fervidicola ferrireducens strain Y170.</title>
        <authorList>
            <person name="Patel B.K."/>
        </authorList>
    </citation>
    <scope>NUCLEOTIDE SEQUENCE [LARGE SCALE GENOMIC DNA]</scope>
    <source>
        <strain evidence="7 8">Y170</strain>
    </source>
</reference>
<evidence type="ECO:0000259" key="6">
    <source>
        <dbReference type="PROSITE" id="PS51733"/>
    </source>
</evidence>
<dbReference type="GO" id="GO:0005737">
    <property type="term" value="C:cytoplasm"/>
    <property type="evidence" value="ECO:0007669"/>
    <property type="project" value="TreeGrafter"/>
</dbReference>
<keyword evidence="5" id="KW-0804">Transcription</keyword>
<dbReference type="InterPro" id="IPR013196">
    <property type="entry name" value="HTH_11"/>
</dbReference>
<keyword evidence="5" id="KW-0678">Repressor</keyword>
<dbReference type="InterPro" id="IPR004143">
    <property type="entry name" value="BPL_LPL_catalytic"/>
</dbReference>
<dbReference type="Pfam" id="PF03099">
    <property type="entry name" value="BPL_LplA_LipB"/>
    <property type="match status" value="1"/>
</dbReference>
<feature type="DNA-binding region" description="H-T-H motif" evidence="5">
    <location>
        <begin position="24"/>
        <end position="43"/>
    </location>
</feature>
<evidence type="ECO:0000313" key="8">
    <source>
        <dbReference type="Proteomes" id="UP000070427"/>
    </source>
</evidence>
<dbReference type="Pfam" id="PF02237">
    <property type="entry name" value="BPL_C"/>
    <property type="match status" value="1"/>
</dbReference>
<dbReference type="PATRIC" id="fig|520764.3.peg.327"/>
<keyword evidence="1 5" id="KW-0436">Ligase</keyword>
<dbReference type="InterPro" id="IPR004408">
    <property type="entry name" value="Biotin_CoA_COase_ligase"/>
</dbReference>
<organism evidence="7 8">
    <name type="scientific">Fervidicola ferrireducens</name>
    <dbReference type="NCBI Taxonomy" id="520764"/>
    <lineage>
        <taxon>Bacteria</taxon>
        <taxon>Bacillati</taxon>
        <taxon>Bacillota</taxon>
        <taxon>Clostridia</taxon>
        <taxon>Thermosediminibacterales</taxon>
        <taxon>Thermosediminibacteraceae</taxon>
        <taxon>Fervidicola</taxon>
    </lineage>
</organism>
<dbReference type="OrthoDB" id="9807064at2"/>
<dbReference type="SUPFAM" id="SSF46785">
    <property type="entry name" value="Winged helix' DNA-binding domain"/>
    <property type="match status" value="1"/>
</dbReference>
<dbReference type="STRING" id="520764.AN618_03060"/>
<feature type="binding site" evidence="5">
    <location>
        <position position="190"/>
    </location>
    <ligand>
        <name>biotin</name>
        <dbReference type="ChEBI" id="CHEBI:57586"/>
    </ligand>
</feature>
<dbReference type="Pfam" id="PF08279">
    <property type="entry name" value="HTH_11"/>
    <property type="match status" value="1"/>
</dbReference>
<dbReference type="InterPro" id="IPR036388">
    <property type="entry name" value="WH-like_DNA-bd_sf"/>
</dbReference>
<keyword evidence="5" id="KW-0238">DNA-binding</keyword>
<proteinExistence type="inferred from homology"/>
<dbReference type="InterPro" id="IPR008988">
    <property type="entry name" value="Transcriptional_repressor_C"/>
</dbReference>
<comment type="similarity">
    <text evidence="5">Belongs to the biotin--protein ligase family.</text>
</comment>
<comment type="caution">
    <text evidence="5">Lacks conserved residue(s) required for the propagation of feature annotation.</text>
</comment>
<feature type="binding site" evidence="5">
    <location>
        <position position="119"/>
    </location>
    <ligand>
        <name>biotin</name>
        <dbReference type="ChEBI" id="CHEBI:57586"/>
    </ligand>
</feature>
<dbReference type="SUPFAM" id="SSF55681">
    <property type="entry name" value="Class II aaRS and biotin synthetases"/>
    <property type="match status" value="1"/>
</dbReference>
<accession>A0A140LDC5</accession>
<keyword evidence="4 5" id="KW-0092">Biotin</keyword>
<evidence type="ECO:0000313" key="7">
    <source>
        <dbReference type="EMBL" id="KXG78550.1"/>
    </source>
</evidence>
<dbReference type="InterPro" id="IPR030855">
    <property type="entry name" value="Bifunct_BirA"/>
</dbReference>
<dbReference type="GO" id="GO:0005524">
    <property type="term" value="F:ATP binding"/>
    <property type="evidence" value="ECO:0007669"/>
    <property type="project" value="UniProtKB-UniRule"/>
</dbReference>
<gene>
    <name evidence="5 7" type="primary">birA</name>
    <name evidence="7" type="ORF">AN618_03060</name>
</gene>
<dbReference type="InterPro" id="IPR045864">
    <property type="entry name" value="aa-tRNA-synth_II/BPL/LPL"/>
</dbReference>
<dbReference type="GO" id="GO:0004077">
    <property type="term" value="F:biotin--[biotin carboxyl-carrier protein] ligase activity"/>
    <property type="evidence" value="ECO:0007669"/>
    <property type="project" value="UniProtKB-UniRule"/>
</dbReference>
<dbReference type="HAMAP" id="MF_00978">
    <property type="entry name" value="Bifunct_BirA"/>
    <property type="match status" value="1"/>
</dbReference>
<evidence type="ECO:0000256" key="4">
    <source>
        <dbReference type="ARBA" id="ARBA00023267"/>
    </source>
</evidence>
<feature type="binding site" evidence="5">
    <location>
        <begin position="95"/>
        <end position="97"/>
    </location>
    <ligand>
        <name>biotin</name>
        <dbReference type="ChEBI" id="CHEBI:57586"/>
    </ligand>
</feature>
<name>A0A140LDC5_9FIRM</name>
<dbReference type="InParanoid" id="A0A140LDC5"/>
<keyword evidence="2 5" id="KW-0547">Nucleotide-binding</keyword>
<evidence type="ECO:0000256" key="5">
    <source>
        <dbReference type="HAMAP-Rule" id="MF_00978"/>
    </source>
</evidence>
<feature type="domain" description="BPL/LPL catalytic" evidence="6">
    <location>
        <begin position="72"/>
        <end position="261"/>
    </location>
</feature>
<dbReference type="EC" id="6.3.4.15" evidence="5"/>
<comment type="caution">
    <text evidence="7">The sequence shown here is derived from an EMBL/GenBank/DDBJ whole genome shotgun (WGS) entry which is preliminary data.</text>
</comment>
<dbReference type="Proteomes" id="UP000070427">
    <property type="component" value="Unassembled WGS sequence"/>
</dbReference>
<keyword evidence="5" id="KW-0805">Transcription regulation</keyword>
<sequence length="326" mass="36181">MMKDGSLNELLLLLLSKKGNYVSGEEISEKLGVSRTAVWKQVNHLRKLGYEIDSVPRVGYCLKKSPDLLLPEEIIQSSRLEFLARKIYYYPSIGSTNDEAKKLAQNGAPHGTLVIAEEQTGGKGRLGRRWVSPPREGIWLSIILRPSLEPYEAPRITMTCAVAAAKAIRKVAGIDCWIKWPNDLLVEGKKVAGILTEMSADMDSINFVVTGIGVNVNNTDFPAEIKETATSLKLVSGKNVGRLKILTEFLSQFEVVYRYLEDGEFGKVLEEWRQLSCNLGRRVRIIGRNYELEGLALDVDDDGALLVKTDGGTVERVLSGDVSLRE</sequence>
<dbReference type="InterPro" id="IPR036390">
    <property type="entry name" value="WH_DNA-bd_sf"/>
</dbReference>
<dbReference type="CDD" id="cd16442">
    <property type="entry name" value="BPL"/>
    <property type="match status" value="1"/>
</dbReference>
<dbReference type="PANTHER" id="PTHR12835">
    <property type="entry name" value="BIOTIN PROTEIN LIGASE"/>
    <property type="match status" value="1"/>
</dbReference>
<dbReference type="PROSITE" id="PS51733">
    <property type="entry name" value="BPL_LPL_CATALYTIC"/>
    <property type="match status" value="1"/>
</dbReference>
<keyword evidence="3 5" id="KW-0067">ATP-binding</keyword>
<evidence type="ECO:0000256" key="3">
    <source>
        <dbReference type="ARBA" id="ARBA00022840"/>
    </source>
</evidence>
<comment type="function">
    <text evidence="5">Acts both as a biotin--[acetyl-CoA-carboxylase] ligase and a repressor.</text>
</comment>
<dbReference type="GO" id="GO:0006355">
    <property type="term" value="P:regulation of DNA-templated transcription"/>
    <property type="evidence" value="ECO:0007669"/>
    <property type="project" value="UniProtKB-UniRule"/>
</dbReference>
<dbReference type="Gene3D" id="2.30.30.100">
    <property type="match status" value="1"/>
</dbReference>
<evidence type="ECO:0000256" key="1">
    <source>
        <dbReference type="ARBA" id="ARBA00022598"/>
    </source>
</evidence>
<comment type="catalytic activity">
    <reaction evidence="5">
        <text>biotin + L-lysyl-[protein] + ATP = N(6)-biotinyl-L-lysyl-[protein] + AMP + diphosphate + H(+)</text>
        <dbReference type="Rhea" id="RHEA:11756"/>
        <dbReference type="Rhea" id="RHEA-COMP:9752"/>
        <dbReference type="Rhea" id="RHEA-COMP:10505"/>
        <dbReference type="ChEBI" id="CHEBI:15378"/>
        <dbReference type="ChEBI" id="CHEBI:29969"/>
        <dbReference type="ChEBI" id="CHEBI:30616"/>
        <dbReference type="ChEBI" id="CHEBI:33019"/>
        <dbReference type="ChEBI" id="CHEBI:57586"/>
        <dbReference type="ChEBI" id="CHEBI:83144"/>
        <dbReference type="ChEBI" id="CHEBI:456215"/>
        <dbReference type="EC" id="6.3.4.15"/>
    </reaction>
</comment>
<dbReference type="InterPro" id="IPR003142">
    <property type="entry name" value="BPL_C"/>
</dbReference>
<dbReference type="NCBIfam" id="TIGR00121">
    <property type="entry name" value="birA_ligase"/>
    <property type="match status" value="1"/>
</dbReference>
<dbReference type="AlphaFoldDB" id="A0A140LDC5"/>
<dbReference type="GO" id="GO:0009249">
    <property type="term" value="P:protein lipoylation"/>
    <property type="evidence" value="ECO:0007669"/>
    <property type="project" value="UniProtKB-ARBA"/>
</dbReference>
<evidence type="ECO:0000256" key="2">
    <source>
        <dbReference type="ARBA" id="ARBA00022741"/>
    </source>
</evidence>
<dbReference type="GO" id="GO:0003677">
    <property type="term" value="F:DNA binding"/>
    <property type="evidence" value="ECO:0007669"/>
    <property type="project" value="UniProtKB-UniRule"/>
</dbReference>
<dbReference type="FunCoup" id="A0A140LDC5">
    <property type="interactions" value="354"/>
</dbReference>
<dbReference type="Gene3D" id="3.30.930.10">
    <property type="entry name" value="Bira Bifunctional Protein, Domain 2"/>
    <property type="match status" value="1"/>
</dbReference>
<dbReference type="EMBL" id="LOED01000002">
    <property type="protein sequence ID" value="KXG78550.1"/>
    <property type="molecule type" value="Genomic_DNA"/>
</dbReference>
<dbReference type="RefSeq" id="WP_066351213.1">
    <property type="nucleotide sequence ID" value="NZ_LOED01000002.1"/>
</dbReference>
<protein>
    <recommendedName>
        <fullName evidence="5">Bifunctional ligase/repressor BirA</fullName>
    </recommendedName>
    <alternativeName>
        <fullName evidence="5">Biotin--[acetyl-CoA-carboxylase] ligase</fullName>
        <ecNumber evidence="5">6.3.4.15</ecNumber>
    </alternativeName>
    <alternativeName>
        <fullName evidence="5">Biotin--protein ligase</fullName>
    </alternativeName>
    <alternativeName>
        <fullName evidence="5">Biotin-[acetyl-CoA carboxylase] synthetase</fullName>
    </alternativeName>
</protein>
<dbReference type="Gene3D" id="1.10.10.10">
    <property type="entry name" value="Winged helix-like DNA-binding domain superfamily/Winged helix DNA-binding domain"/>
    <property type="match status" value="1"/>
</dbReference>
<dbReference type="SUPFAM" id="SSF50037">
    <property type="entry name" value="C-terminal domain of transcriptional repressors"/>
    <property type="match status" value="1"/>
</dbReference>
<keyword evidence="8" id="KW-1185">Reference proteome</keyword>
<dbReference type="GO" id="GO:0016740">
    <property type="term" value="F:transferase activity"/>
    <property type="evidence" value="ECO:0007669"/>
    <property type="project" value="UniProtKB-ARBA"/>
</dbReference>
<dbReference type="PANTHER" id="PTHR12835:SF5">
    <property type="entry name" value="BIOTIN--PROTEIN LIGASE"/>
    <property type="match status" value="1"/>
</dbReference>